<evidence type="ECO:0000313" key="1">
    <source>
        <dbReference type="EMBL" id="CAG7823476.1"/>
    </source>
</evidence>
<sequence>MGLRSTHINFTMLCATTWHIVTFSHQSQVSLKTLFAGGTQ</sequence>
<comment type="caution">
    <text evidence="1">The sequence shown here is derived from an EMBL/GenBank/DDBJ whole genome shotgun (WGS) entry which is preliminary data.</text>
</comment>
<proteinExistence type="predicted"/>
<keyword evidence="2" id="KW-1185">Reference proteome</keyword>
<reference evidence="1" key="1">
    <citation type="submission" date="2021-06" db="EMBL/GenBank/DDBJ databases">
        <authorList>
            <person name="Hodson N. C."/>
            <person name="Mongue J. A."/>
            <person name="Jaron S. K."/>
        </authorList>
    </citation>
    <scope>NUCLEOTIDE SEQUENCE</scope>
</reference>
<dbReference type="EMBL" id="CAJVCH010529635">
    <property type="protein sequence ID" value="CAG7823476.1"/>
    <property type="molecule type" value="Genomic_DNA"/>
</dbReference>
<evidence type="ECO:0000313" key="2">
    <source>
        <dbReference type="Proteomes" id="UP000708208"/>
    </source>
</evidence>
<dbReference type="Proteomes" id="UP000708208">
    <property type="component" value="Unassembled WGS sequence"/>
</dbReference>
<protein>
    <submittedName>
        <fullName evidence="1">Uncharacterized protein</fullName>
    </submittedName>
</protein>
<gene>
    <name evidence="1" type="ORF">AFUS01_LOCUS33691</name>
</gene>
<organism evidence="1 2">
    <name type="scientific">Allacma fusca</name>
    <dbReference type="NCBI Taxonomy" id="39272"/>
    <lineage>
        <taxon>Eukaryota</taxon>
        <taxon>Metazoa</taxon>
        <taxon>Ecdysozoa</taxon>
        <taxon>Arthropoda</taxon>
        <taxon>Hexapoda</taxon>
        <taxon>Collembola</taxon>
        <taxon>Symphypleona</taxon>
        <taxon>Sminthuridae</taxon>
        <taxon>Allacma</taxon>
    </lineage>
</organism>
<dbReference type="AlphaFoldDB" id="A0A8J2KZ86"/>
<accession>A0A8J2KZ86</accession>
<name>A0A8J2KZ86_9HEXA</name>